<evidence type="ECO:0000256" key="1">
    <source>
        <dbReference type="SAM" id="MobiDB-lite"/>
    </source>
</evidence>
<evidence type="ECO:0000313" key="4">
    <source>
        <dbReference type="EMBL" id="CAH3025233.1"/>
    </source>
</evidence>
<feature type="region of interest" description="Disordered" evidence="1">
    <location>
        <begin position="984"/>
        <end position="1004"/>
    </location>
</feature>
<sequence length="1130" mass="117968">MTMLSHYFVLFLGVCVLDCRARYSSDALGRSRIIVITDFLNSSDGDRLVSSLENKDVELVFLQRDSPSSVQGSVGVLSGEEKRAFWQVTDKELLPWLLVEKPSTLISVTHSTDIPKVLISARRKGLLSFTKELVIWIIQGGVAAISGANGIILTSPGNLDSRSSKLVDVNHLISRKVHFLYAEDFENAIEEVFQRRKLGVPRRHRRAAAGAASYSSNATTSGETSTFSTVYSSITNQITVSPSMTHTIKPSKSLNFITASSTGSSEIPVQPSPSPNVTLSSSSTSAMAYSSGIAIQMTTTPNATATSSSVAALTTSFGVEVQSSFSPTVLSISSSIAALTSFSVTSMQPTPTSKPSASSSDIATLTTSSGVVVQTTSSPSVSTSTTISISSSEIAKQTTYSPYVSTMSSSVAASMSSSGFAVQQTQSPNVNVTITSVPGSSFSPVVNTTQSEMTTTVTSPPSPSGSVLKSLSPNVSVVAQLSSSSLTSFSVGISLSTAVISTAPVSSSSSKSSEIIGASSPVIVTSTAILRPSRSESMSPSVVVATSSKIASTGVSSTEIPSHTSEPLSSFTVSSSFTSTQPSQVVQSPSALVSSSKPSSISFVPSQVSTSALVVQPTPVSQLSSAVASTTPTASLGVSPSSAAISSFTYVKPSLVSSQSAETTQTVPSLAPSSLTVVQSYTSTSTSSVIRPSSSSLYSSPAAVPTETLKSSPLVSSQTTSVIATSQTSYASTSPSSSATSSPLAVATTILTTASVGISSTTRISPSSTERLPTSSSSAVVTERPPVYENETVVIVFEGDCNDITNDVKAKEGFRNLVVIEVAKDLGVDESFIHVSDVQCGSILVTVTVIGTSGKANVSQELKNLVKNGNITVKFNGKTYTAKKIEQVQPSTTQPPTTKPSKNNIPFILYITFGALMALIFIVGIIVLVVRCRKDRRQGGFFLTADTNYELRRFQGIPRARNYSRVNYYGDPVELDATAADPDATSDEFQAQPDPYNKGSSLDRVKPVAAASGEEKFNVGTAGLPEWKNLPKLSKSQVARAVSPKKGLQPSSGSVGSRNELLAHEGETPQEDPKLSYDNPGVVTEDGSSSGKMDAEDKPGVSTFGDSPSGQENETQSLEKGQDNYGLTED</sequence>
<keyword evidence="5" id="KW-1185">Reference proteome</keyword>
<keyword evidence="2" id="KW-0812">Transmembrane</keyword>
<keyword evidence="2" id="KW-0472">Membrane</keyword>
<evidence type="ECO:0000256" key="3">
    <source>
        <dbReference type="SAM" id="SignalP"/>
    </source>
</evidence>
<feature type="compositionally biased region" description="Basic and acidic residues" evidence="1">
    <location>
        <begin position="1061"/>
        <end position="1075"/>
    </location>
</feature>
<feature type="chain" id="PRO_5045235799" evidence="3">
    <location>
        <begin position="22"/>
        <end position="1130"/>
    </location>
</feature>
<feature type="region of interest" description="Disordered" evidence="1">
    <location>
        <begin position="554"/>
        <end position="573"/>
    </location>
</feature>
<keyword evidence="2" id="KW-1133">Transmembrane helix</keyword>
<gene>
    <name evidence="4" type="ORF">PEVE_00025487</name>
</gene>
<organism evidence="4 5">
    <name type="scientific">Porites evermanni</name>
    <dbReference type="NCBI Taxonomy" id="104178"/>
    <lineage>
        <taxon>Eukaryota</taxon>
        <taxon>Metazoa</taxon>
        <taxon>Cnidaria</taxon>
        <taxon>Anthozoa</taxon>
        <taxon>Hexacorallia</taxon>
        <taxon>Scleractinia</taxon>
        <taxon>Fungiina</taxon>
        <taxon>Poritidae</taxon>
        <taxon>Porites</taxon>
    </lineage>
</organism>
<evidence type="ECO:0000256" key="2">
    <source>
        <dbReference type="SAM" id="Phobius"/>
    </source>
</evidence>
<feature type="compositionally biased region" description="Polar residues" evidence="1">
    <location>
        <begin position="554"/>
        <end position="563"/>
    </location>
</feature>
<proteinExistence type="predicted"/>
<feature type="region of interest" description="Disordered" evidence="1">
    <location>
        <begin position="1038"/>
        <end position="1130"/>
    </location>
</feature>
<feature type="compositionally biased region" description="Low complexity" evidence="1">
    <location>
        <begin position="564"/>
        <end position="573"/>
    </location>
</feature>
<comment type="caution">
    <text evidence="4">The sequence shown here is derived from an EMBL/GenBank/DDBJ whole genome shotgun (WGS) entry which is preliminary data.</text>
</comment>
<accession>A0ABN8M9K4</accession>
<feature type="transmembrane region" description="Helical" evidence="2">
    <location>
        <begin position="907"/>
        <end position="930"/>
    </location>
</feature>
<keyword evidence="3" id="KW-0732">Signal</keyword>
<dbReference type="Proteomes" id="UP001159427">
    <property type="component" value="Unassembled WGS sequence"/>
</dbReference>
<protein>
    <submittedName>
        <fullName evidence="4">Uncharacterized protein</fullName>
    </submittedName>
</protein>
<reference evidence="4 5" key="1">
    <citation type="submission" date="2022-05" db="EMBL/GenBank/DDBJ databases">
        <authorList>
            <consortium name="Genoscope - CEA"/>
            <person name="William W."/>
        </authorList>
    </citation>
    <scope>NUCLEOTIDE SEQUENCE [LARGE SCALE GENOMIC DNA]</scope>
</reference>
<feature type="compositionally biased region" description="Low complexity" evidence="1">
    <location>
        <begin position="761"/>
        <end position="778"/>
    </location>
</feature>
<feature type="compositionally biased region" description="Polar residues" evidence="1">
    <location>
        <begin position="1104"/>
        <end position="1119"/>
    </location>
</feature>
<feature type="signal peptide" evidence="3">
    <location>
        <begin position="1"/>
        <end position="21"/>
    </location>
</feature>
<dbReference type="EMBL" id="CALNXI010000343">
    <property type="protein sequence ID" value="CAH3025233.1"/>
    <property type="molecule type" value="Genomic_DNA"/>
</dbReference>
<name>A0ABN8M9K4_9CNID</name>
<evidence type="ECO:0000313" key="5">
    <source>
        <dbReference type="Proteomes" id="UP001159427"/>
    </source>
</evidence>
<feature type="region of interest" description="Disordered" evidence="1">
    <location>
        <begin position="761"/>
        <end position="782"/>
    </location>
</feature>